<keyword evidence="2" id="KW-1185">Reference proteome</keyword>
<proteinExistence type="predicted"/>
<protein>
    <submittedName>
        <fullName evidence="1">Uncharacterized protein</fullName>
    </submittedName>
</protein>
<dbReference type="AlphaFoldDB" id="A0A8X6JNE0"/>
<dbReference type="EMBL" id="BMAO01036868">
    <property type="protein sequence ID" value="GFR13581.1"/>
    <property type="molecule type" value="Genomic_DNA"/>
</dbReference>
<organism evidence="1 2">
    <name type="scientific">Trichonephila clavata</name>
    <name type="common">Joro spider</name>
    <name type="synonym">Nephila clavata</name>
    <dbReference type="NCBI Taxonomy" id="2740835"/>
    <lineage>
        <taxon>Eukaryota</taxon>
        <taxon>Metazoa</taxon>
        <taxon>Ecdysozoa</taxon>
        <taxon>Arthropoda</taxon>
        <taxon>Chelicerata</taxon>
        <taxon>Arachnida</taxon>
        <taxon>Araneae</taxon>
        <taxon>Araneomorphae</taxon>
        <taxon>Entelegynae</taxon>
        <taxon>Araneoidea</taxon>
        <taxon>Nephilidae</taxon>
        <taxon>Trichonephila</taxon>
    </lineage>
</organism>
<sequence length="114" mass="13262">MIRYLKEQNADEKTESSHVQKHASKLKRILAEIELAIQKNISPFLLVNPRCLPPLFQQILQLALNAFADLPLLMEAEEDSASERDLGHDNEYRERKPENYLTFPLSIHAKCFRM</sequence>
<gene>
    <name evidence="1" type="ORF">TNCT_104671</name>
</gene>
<dbReference type="Proteomes" id="UP000887116">
    <property type="component" value="Unassembled WGS sequence"/>
</dbReference>
<evidence type="ECO:0000313" key="2">
    <source>
        <dbReference type="Proteomes" id="UP000887116"/>
    </source>
</evidence>
<reference evidence="1" key="1">
    <citation type="submission" date="2020-07" db="EMBL/GenBank/DDBJ databases">
        <title>Multicomponent nature underlies the extraordinary mechanical properties of spider dragline silk.</title>
        <authorList>
            <person name="Kono N."/>
            <person name="Nakamura H."/>
            <person name="Mori M."/>
            <person name="Yoshida Y."/>
            <person name="Ohtoshi R."/>
            <person name="Malay A.D."/>
            <person name="Moran D.A.P."/>
            <person name="Tomita M."/>
            <person name="Numata K."/>
            <person name="Arakawa K."/>
        </authorList>
    </citation>
    <scope>NUCLEOTIDE SEQUENCE</scope>
</reference>
<comment type="caution">
    <text evidence="1">The sequence shown here is derived from an EMBL/GenBank/DDBJ whole genome shotgun (WGS) entry which is preliminary data.</text>
</comment>
<name>A0A8X6JNE0_TRICU</name>
<accession>A0A8X6JNE0</accession>
<evidence type="ECO:0000313" key="1">
    <source>
        <dbReference type="EMBL" id="GFR13581.1"/>
    </source>
</evidence>